<proteinExistence type="predicted"/>
<dbReference type="PROSITE" id="PS50935">
    <property type="entry name" value="SSB"/>
    <property type="match status" value="1"/>
</dbReference>
<dbReference type="OrthoDB" id="1078367at2759"/>
<evidence type="ECO:0000313" key="4">
    <source>
        <dbReference type="Proteomes" id="UP000053411"/>
    </source>
</evidence>
<gene>
    <name evidence="3" type="ORF">Z520_06275</name>
</gene>
<dbReference type="Proteomes" id="UP000053411">
    <property type="component" value="Unassembled WGS sequence"/>
</dbReference>
<evidence type="ECO:0000313" key="3">
    <source>
        <dbReference type="EMBL" id="KIX98195.1"/>
    </source>
</evidence>
<sequence>MSFLLSPARRMTSALPAISHRAFSTTRPSQLARMTLVGRLGADPEIAETGKGVQVIKYVVGTSYGPKENRQTSWFRVASFAPEGSPQRDLVMGLSKGTLVYLEGDATMRTYEDSDGKKQSSLSLVQTKVEVLKRPQPKEEEIAPEAVSA</sequence>
<reference evidence="3 4" key="1">
    <citation type="submission" date="2015-01" db="EMBL/GenBank/DDBJ databases">
        <title>The Genome Sequence of Fonsecaea multimorphosa CBS 102226.</title>
        <authorList>
            <consortium name="The Broad Institute Genomics Platform"/>
            <person name="Cuomo C."/>
            <person name="de Hoog S."/>
            <person name="Gorbushina A."/>
            <person name="Stielow B."/>
            <person name="Teixiera M."/>
            <person name="Abouelleil A."/>
            <person name="Chapman S.B."/>
            <person name="Priest M."/>
            <person name="Young S.K."/>
            <person name="Wortman J."/>
            <person name="Nusbaum C."/>
            <person name="Birren B."/>
        </authorList>
    </citation>
    <scope>NUCLEOTIDE SEQUENCE [LARGE SCALE GENOMIC DNA]</scope>
    <source>
        <strain evidence="3 4">CBS 102226</strain>
    </source>
</reference>
<dbReference type="RefSeq" id="XP_016632318.1">
    <property type="nucleotide sequence ID" value="XM_016776776.1"/>
</dbReference>
<keyword evidence="4" id="KW-1185">Reference proteome</keyword>
<evidence type="ECO:0000256" key="1">
    <source>
        <dbReference type="ARBA" id="ARBA00023125"/>
    </source>
</evidence>
<evidence type="ECO:0008006" key="5">
    <source>
        <dbReference type="Google" id="ProtNLM"/>
    </source>
</evidence>
<dbReference type="GO" id="GO:0003697">
    <property type="term" value="F:single-stranded DNA binding"/>
    <property type="evidence" value="ECO:0007669"/>
    <property type="project" value="InterPro"/>
</dbReference>
<keyword evidence="1 2" id="KW-0238">DNA-binding</keyword>
<dbReference type="VEuPathDB" id="FungiDB:Z520_06275"/>
<dbReference type="InterPro" id="IPR011344">
    <property type="entry name" value="ssDNA-bd"/>
</dbReference>
<dbReference type="Gene3D" id="2.40.50.140">
    <property type="entry name" value="Nucleic acid-binding proteins"/>
    <property type="match status" value="1"/>
</dbReference>
<dbReference type="GO" id="GO:0042645">
    <property type="term" value="C:mitochondrial nucleoid"/>
    <property type="evidence" value="ECO:0007669"/>
    <property type="project" value="TreeGrafter"/>
</dbReference>
<dbReference type="STRING" id="1442371.A0A0D2H8K7"/>
<dbReference type="GO" id="GO:0006264">
    <property type="term" value="P:mitochondrial DNA replication"/>
    <property type="evidence" value="ECO:0007669"/>
    <property type="project" value="TreeGrafter"/>
</dbReference>
<dbReference type="Pfam" id="PF00436">
    <property type="entry name" value="SSB"/>
    <property type="match status" value="1"/>
</dbReference>
<evidence type="ECO:0000256" key="2">
    <source>
        <dbReference type="PROSITE-ProRule" id="PRU00252"/>
    </source>
</evidence>
<protein>
    <recommendedName>
        <fullName evidence="5">SsDNA binding protein</fullName>
    </recommendedName>
</protein>
<dbReference type="InterPro" id="IPR000424">
    <property type="entry name" value="Primosome_PriB/ssb"/>
</dbReference>
<accession>A0A0D2H8K7</accession>
<dbReference type="GeneID" id="27712021"/>
<name>A0A0D2H8K7_9EURO</name>
<dbReference type="EMBL" id="KN848072">
    <property type="protein sequence ID" value="KIX98195.1"/>
    <property type="molecule type" value="Genomic_DNA"/>
</dbReference>
<dbReference type="AlphaFoldDB" id="A0A0D2H8K7"/>
<dbReference type="PANTHER" id="PTHR10302">
    <property type="entry name" value="SINGLE-STRANDED DNA-BINDING PROTEIN"/>
    <property type="match status" value="1"/>
</dbReference>
<dbReference type="InterPro" id="IPR012340">
    <property type="entry name" value="NA-bd_OB-fold"/>
</dbReference>
<dbReference type="PANTHER" id="PTHR10302:SF0">
    <property type="entry name" value="SINGLE-STRANDED DNA-BINDING PROTEIN, MITOCHONDRIAL"/>
    <property type="match status" value="1"/>
</dbReference>
<dbReference type="CDD" id="cd04496">
    <property type="entry name" value="SSB_OBF"/>
    <property type="match status" value="1"/>
</dbReference>
<dbReference type="SUPFAM" id="SSF50249">
    <property type="entry name" value="Nucleic acid-binding proteins"/>
    <property type="match status" value="1"/>
</dbReference>
<organism evidence="3 4">
    <name type="scientific">Fonsecaea multimorphosa CBS 102226</name>
    <dbReference type="NCBI Taxonomy" id="1442371"/>
    <lineage>
        <taxon>Eukaryota</taxon>
        <taxon>Fungi</taxon>
        <taxon>Dikarya</taxon>
        <taxon>Ascomycota</taxon>
        <taxon>Pezizomycotina</taxon>
        <taxon>Eurotiomycetes</taxon>
        <taxon>Chaetothyriomycetidae</taxon>
        <taxon>Chaetothyriales</taxon>
        <taxon>Herpotrichiellaceae</taxon>
        <taxon>Fonsecaea</taxon>
    </lineage>
</organism>